<evidence type="ECO:0000313" key="2">
    <source>
        <dbReference type="EMBL" id="GLD45500.1"/>
    </source>
</evidence>
<evidence type="ECO:0000256" key="1">
    <source>
        <dbReference type="SAM" id="MobiDB-lite"/>
    </source>
</evidence>
<protein>
    <submittedName>
        <fullName evidence="2">Disks large-associated protein 2</fullName>
    </submittedName>
</protein>
<feature type="region of interest" description="Disordered" evidence="1">
    <location>
        <begin position="77"/>
        <end position="100"/>
    </location>
</feature>
<dbReference type="AlphaFoldDB" id="A0AAD3M1B5"/>
<gene>
    <name evidence="2" type="ORF">AKAME5_002690800</name>
</gene>
<accession>A0AAD3M1B5</accession>
<feature type="region of interest" description="Disordered" evidence="1">
    <location>
        <begin position="32"/>
        <end position="59"/>
    </location>
</feature>
<comment type="caution">
    <text evidence="2">The sequence shown here is derived from an EMBL/GenBank/DDBJ whole genome shotgun (WGS) entry which is preliminary data.</text>
</comment>
<evidence type="ECO:0000313" key="3">
    <source>
        <dbReference type="Proteomes" id="UP001279410"/>
    </source>
</evidence>
<reference evidence="2" key="1">
    <citation type="submission" date="2022-08" db="EMBL/GenBank/DDBJ databases">
        <title>Genome sequencing of akame (Lates japonicus).</title>
        <authorList>
            <person name="Hashiguchi Y."/>
            <person name="Takahashi H."/>
        </authorList>
    </citation>
    <scope>NUCLEOTIDE SEQUENCE</scope>
    <source>
        <strain evidence="2">Kochi</strain>
    </source>
</reference>
<organism evidence="2 3">
    <name type="scientific">Lates japonicus</name>
    <name type="common">Japanese lates</name>
    <dbReference type="NCBI Taxonomy" id="270547"/>
    <lineage>
        <taxon>Eukaryota</taxon>
        <taxon>Metazoa</taxon>
        <taxon>Chordata</taxon>
        <taxon>Craniata</taxon>
        <taxon>Vertebrata</taxon>
        <taxon>Euteleostomi</taxon>
        <taxon>Actinopterygii</taxon>
        <taxon>Neopterygii</taxon>
        <taxon>Teleostei</taxon>
        <taxon>Neoteleostei</taxon>
        <taxon>Acanthomorphata</taxon>
        <taxon>Carangaria</taxon>
        <taxon>Carangaria incertae sedis</taxon>
        <taxon>Centropomidae</taxon>
        <taxon>Lates</taxon>
    </lineage>
</organism>
<sequence length="118" mass="12883">MGVKVQGVYEAYHWQASELGYDQQYSWSPSQYFDEDSYSPPPRNMKGLSGGRPAQLQLTSPTSAHTCGLAECDHSLDHHLHHGDSRPPPPTSSAPLRAAPLRVTTAVPRGALSTLSVW</sequence>
<keyword evidence="3" id="KW-1185">Reference proteome</keyword>
<dbReference type="Proteomes" id="UP001279410">
    <property type="component" value="Unassembled WGS sequence"/>
</dbReference>
<dbReference type="EMBL" id="BRZM01003104">
    <property type="protein sequence ID" value="GLD45500.1"/>
    <property type="molecule type" value="Genomic_DNA"/>
</dbReference>
<proteinExistence type="predicted"/>
<name>A0AAD3M1B5_LATJO</name>